<dbReference type="Proteomes" id="UP000182567">
    <property type="component" value="Chromosome"/>
</dbReference>
<dbReference type="InterPro" id="IPR036390">
    <property type="entry name" value="WH_DNA-bd_sf"/>
</dbReference>
<dbReference type="AlphaFoldDB" id="A0A1J0EKD1"/>
<dbReference type="SUPFAM" id="SSF46785">
    <property type="entry name" value="Winged helix' DNA-binding domain"/>
    <property type="match status" value="1"/>
</dbReference>
<sequence length="96" mass="10591">MLTFRADPAQLVEAFGDAARPLFADKSLTTQETTQKTVQGQIVAVLRQQPTTTRRELAKQLGLSPDGVKYHLDKLRAAGVIRHVGPTKSGHWEVLK</sequence>
<dbReference type="OrthoDB" id="9807853at2"/>
<gene>
    <name evidence="1" type="ORF">BLL42_12935</name>
</gene>
<dbReference type="InterPro" id="IPR011991">
    <property type="entry name" value="ArsR-like_HTH"/>
</dbReference>
<reference evidence="2" key="1">
    <citation type="submission" date="2016-10" db="EMBL/GenBank/DDBJ databases">
        <title>Pseudomonas frederiksbergensis ERGS4:02 complete genome.</title>
        <authorList>
            <person name="Kumar R."/>
            <person name="Acharya V."/>
            <person name="Singh D."/>
        </authorList>
    </citation>
    <scope>NUCLEOTIDE SEQUENCE [LARGE SCALE GENOMIC DNA]</scope>
    <source>
        <strain evidence="2">ERGS4:02</strain>
    </source>
</reference>
<dbReference type="InterPro" id="IPR036388">
    <property type="entry name" value="WH-like_DNA-bd_sf"/>
</dbReference>
<dbReference type="Pfam" id="PF13412">
    <property type="entry name" value="HTH_24"/>
    <property type="match status" value="1"/>
</dbReference>
<dbReference type="EMBL" id="CP017886">
    <property type="protein sequence ID" value="APC16589.1"/>
    <property type="molecule type" value="Genomic_DNA"/>
</dbReference>
<accession>A0A1J0EKD1</accession>
<organism evidence="1 2">
    <name type="scientific">Pseudomonas frederiksbergensis</name>
    <dbReference type="NCBI Taxonomy" id="104087"/>
    <lineage>
        <taxon>Bacteria</taxon>
        <taxon>Pseudomonadati</taxon>
        <taxon>Pseudomonadota</taxon>
        <taxon>Gammaproteobacteria</taxon>
        <taxon>Pseudomonadales</taxon>
        <taxon>Pseudomonadaceae</taxon>
        <taxon>Pseudomonas</taxon>
    </lineage>
</organism>
<dbReference type="GO" id="GO:0006355">
    <property type="term" value="P:regulation of DNA-templated transcription"/>
    <property type="evidence" value="ECO:0007669"/>
    <property type="project" value="UniProtKB-ARBA"/>
</dbReference>
<dbReference type="RefSeq" id="WP_071552497.1">
    <property type="nucleotide sequence ID" value="NZ_CP017886.1"/>
</dbReference>
<evidence type="ECO:0008006" key="3">
    <source>
        <dbReference type="Google" id="ProtNLM"/>
    </source>
</evidence>
<dbReference type="GeneID" id="46909157"/>
<proteinExistence type="predicted"/>
<name>A0A1J0EKD1_9PSED</name>
<evidence type="ECO:0000313" key="2">
    <source>
        <dbReference type="Proteomes" id="UP000182567"/>
    </source>
</evidence>
<evidence type="ECO:0000313" key="1">
    <source>
        <dbReference type="EMBL" id="APC16589.1"/>
    </source>
</evidence>
<dbReference type="Gene3D" id="1.10.10.10">
    <property type="entry name" value="Winged helix-like DNA-binding domain superfamily/Winged helix DNA-binding domain"/>
    <property type="match status" value="1"/>
</dbReference>
<dbReference type="CDD" id="cd00090">
    <property type="entry name" value="HTH_ARSR"/>
    <property type="match status" value="1"/>
</dbReference>
<protein>
    <recommendedName>
        <fullName evidence="3">Winged helix-turn-helix transcriptional regulator</fullName>
    </recommendedName>
</protein>